<dbReference type="InterPro" id="IPR050356">
    <property type="entry name" value="SulA_CellDiv_inhibitor"/>
</dbReference>
<dbReference type="Pfam" id="PF00817">
    <property type="entry name" value="IMS"/>
    <property type="match status" value="1"/>
</dbReference>
<name>A0ABP9RWV3_9GAMM</name>
<dbReference type="PANTHER" id="PTHR35369">
    <property type="entry name" value="BLR3025 PROTEIN-RELATED"/>
    <property type="match status" value="1"/>
</dbReference>
<evidence type="ECO:0000256" key="1">
    <source>
        <dbReference type="ARBA" id="ARBA00010945"/>
    </source>
</evidence>
<dbReference type="PANTHER" id="PTHR35369:SF2">
    <property type="entry name" value="BLR3025 PROTEIN"/>
    <property type="match status" value="1"/>
</dbReference>
<dbReference type="RefSeq" id="WP_345315515.1">
    <property type="nucleotide sequence ID" value="NZ_BAABLF010000005.1"/>
</dbReference>
<dbReference type="CDD" id="cd03468">
    <property type="entry name" value="PolY_like"/>
    <property type="match status" value="1"/>
</dbReference>
<proteinExistence type="inferred from homology"/>
<gene>
    <name evidence="5" type="ORF">GCM10025772_05500</name>
</gene>
<keyword evidence="2" id="KW-0227">DNA damage</keyword>
<comment type="caution">
    <text evidence="5">The sequence shown here is derived from an EMBL/GenBank/DDBJ whole genome shotgun (WGS) entry which is preliminary data.</text>
</comment>
<dbReference type="SUPFAM" id="SSF56672">
    <property type="entry name" value="DNA/RNA polymerases"/>
    <property type="match status" value="1"/>
</dbReference>
<evidence type="ECO:0000313" key="5">
    <source>
        <dbReference type="EMBL" id="GAA5187572.1"/>
    </source>
</evidence>
<dbReference type="InterPro" id="IPR043128">
    <property type="entry name" value="Rev_trsase/Diguanyl_cyclase"/>
</dbReference>
<dbReference type="Gene3D" id="3.30.70.270">
    <property type="match status" value="1"/>
</dbReference>
<dbReference type="InterPro" id="IPR001126">
    <property type="entry name" value="UmuC"/>
</dbReference>
<organism evidence="5 6">
    <name type="scientific">Ferrimonas gelatinilytica</name>
    <dbReference type="NCBI Taxonomy" id="1255257"/>
    <lineage>
        <taxon>Bacteria</taxon>
        <taxon>Pseudomonadati</taxon>
        <taxon>Pseudomonadota</taxon>
        <taxon>Gammaproteobacteria</taxon>
        <taxon>Alteromonadales</taxon>
        <taxon>Ferrimonadaceae</taxon>
        <taxon>Ferrimonas</taxon>
    </lineage>
</organism>
<keyword evidence="6" id="KW-1185">Reference proteome</keyword>
<evidence type="ECO:0000313" key="6">
    <source>
        <dbReference type="Proteomes" id="UP001501600"/>
    </source>
</evidence>
<dbReference type="EMBL" id="BAABLF010000005">
    <property type="protein sequence ID" value="GAA5187572.1"/>
    <property type="molecule type" value="Genomic_DNA"/>
</dbReference>
<feature type="domain" description="UmuC" evidence="4">
    <location>
        <begin position="14"/>
        <end position="147"/>
    </location>
</feature>
<evidence type="ECO:0000256" key="2">
    <source>
        <dbReference type="ARBA" id="ARBA00022763"/>
    </source>
</evidence>
<protein>
    <submittedName>
        <fullName evidence="5">DNA polymerase Y family protein</fullName>
    </submittedName>
</protein>
<sequence length="468" mass="52311">MWLGLHFPDLSLHQQVRAQLAPEQPVALLSGYPLTVAQCNAAARRQGVAVGQKVATATALCEGLQLLPSDPDRDREGLEQLAQWAYGFSAQISLEPPQGLVLEARSMLRLFGGIPLWLAQLQQGLHAMGLPWSAALGPTPLAAWLLASQGEEGCCQVESDKALARLFGCSLHQLGRPEAASLAQMGVKSLGQLMALPRAELGRRFGAELLLWLERLLGTRPDPRPDYVPPQAYRRKLILLEEVVHLQGLRFPLKRLFTELGEVLRRRQLALPVLQVRLHHRHRPCTEIALRGAGSEHRAEAWMALCQLKLERQVLFEPVTEIELVGAQLQPLQIRNGALFTTTAPDGKAEDLLAQLAARLGSSRVRGLCALSEHRPEYAVDPVTPGQGGDKRSEQSESYPLHRPHWLFREPQPIVREEYRLLRGPERLESCWWEAQPVARDYFLAQARCGGLCWLFRSAEGWFLHGWF</sequence>
<evidence type="ECO:0000259" key="4">
    <source>
        <dbReference type="Pfam" id="PF00817"/>
    </source>
</evidence>
<comment type="similarity">
    <text evidence="1">Belongs to the DNA polymerase type-Y family.</text>
</comment>
<evidence type="ECO:0000256" key="3">
    <source>
        <dbReference type="SAM" id="MobiDB-lite"/>
    </source>
</evidence>
<feature type="region of interest" description="Disordered" evidence="3">
    <location>
        <begin position="379"/>
        <end position="399"/>
    </location>
</feature>
<reference evidence="6" key="1">
    <citation type="journal article" date="2019" name="Int. J. Syst. Evol. Microbiol.">
        <title>The Global Catalogue of Microorganisms (GCM) 10K type strain sequencing project: providing services to taxonomists for standard genome sequencing and annotation.</title>
        <authorList>
            <consortium name="The Broad Institute Genomics Platform"/>
            <consortium name="The Broad Institute Genome Sequencing Center for Infectious Disease"/>
            <person name="Wu L."/>
            <person name="Ma J."/>
        </authorList>
    </citation>
    <scope>NUCLEOTIDE SEQUENCE [LARGE SCALE GENOMIC DNA]</scope>
    <source>
        <strain evidence="6">JCM 18720</strain>
    </source>
</reference>
<dbReference type="Gene3D" id="3.40.1170.60">
    <property type="match status" value="1"/>
</dbReference>
<dbReference type="Proteomes" id="UP001501600">
    <property type="component" value="Unassembled WGS sequence"/>
</dbReference>
<dbReference type="InterPro" id="IPR043502">
    <property type="entry name" value="DNA/RNA_pol_sf"/>
</dbReference>
<accession>A0ABP9RWV3</accession>